<accession>A0A3M7SEH5</accession>
<dbReference type="AlphaFoldDB" id="A0A3M7SEH5"/>
<reference evidence="1 2" key="1">
    <citation type="journal article" date="2018" name="Sci. Rep.">
        <title>Genomic signatures of local adaptation to the degree of environmental predictability in rotifers.</title>
        <authorList>
            <person name="Franch-Gras L."/>
            <person name="Hahn C."/>
            <person name="Garcia-Roger E.M."/>
            <person name="Carmona M.J."/>
            <person name="Serra M."/>
            <person name="Gomez A."/>
        </authorList>
    </citation>
    <scope>NUCLEOTIDE SEQUENCE [LARGE SCALE GENOMIC DNA]</scope>
    <source>
        <strain evidence="1">HYR1</strain>
    </source>
</reference>
<keyword evidence="2" id="KW-1185">Reference proteome</keyword>
<comment type="caution">
    <text evidence="1">The sequence shown here is derived from an EMBL/GenBank/DDBJ whole genome shotgun (WGS) entry which is preliminary data.</text>
</comment>
<name>A0A3M7SEH5_BRAPC</name>
<evidence type="ECO:0000313" key="2">
    <source>
        <dbReference type="Proteomes" id="UP000276133"/>
    </source>
</evidence>
<gene>
    <name evidence="1" type="ORF">BpHYR1_007102</name>
</gene>
<dbReference type="EMBL" id="REGN01001531">
    <property type="protein sequence ID" value="RNA34047.1"/>
    <property type="molecule type" value="Genomic_DNA"/>
</dbReference>
<evidence type="ECO:0000313" key="1">
    <source>
        <dbReference type="EMBL" id="RNA34047.1"/>
    </source>
</evidence>
<organism evidence="1 2">
    <name type="scientific">Brachionus plicatilis</name>
    <name type="common">Marine rotifer</name>
    <name type="synonym">Brachionus muelleri</name>
    <dbReference type="NCBI Taxonomy" id="10195"/>
    <lineage>
        <taxon>Eukaryota</taxon>
        <taxon>Metazoa</taxon>
        <taxon>Spiralia</taxon>
        <taxon>Gnathifera</taxon>
        <taxon>Rotifera</taxon>
        <taxon>Eurotatoria</taxon>
        <taxon>Monogononta</taxon>
        <taxon>Pseudotrocha</taxon>
        <taxon>Ploima</taxon>
        <taxon>Brachionidae</taxon>
        <taxon>Brachionus</taxon>
    </lineage>
</organism>
<proteinExistence type="predicted"/>
<sequence>MPILKIKFFGDEVARFFVKKGRIKPLHCDIRFREFLINYSFKSITNQPTRIGINHSSKDLTVKLSSFLSSRCKTEFFRATDFEMSNKN</sequence>
<protein>
    <submittedName>
        <fullName evidence="1">Uncharacterized protein</fullName>
    </submittedName>
</protein>
<dbReference type="Proteomes" id="UP000276133">
    <property type="component" value="Unassembled WGS sequence"/>
</dbReference>